<name>A0A2P5I4Q1_DIAHE</name>
<dbReference type="PANTHER" id="PTHR24126">
    <property type="entry name" value="ANKYRIN REPEAT, PH AND SEC7 DOMAIN CONTAINING PROTEIN SECG-RELATED"/>
    <property type="match status" value="1"/>
</dbReference>
<dbReference type="SMART" id="SM00248">
    <property type="entry name" value="ANK"/>
    <property type="match status" value="5"/>
</dbReference>
<reference evidence="4" key="1">
    <citation type="submission" date="2017-09" db="EMBL/GenBank/DDBJ databases">
        <title>Polyketide synthases of a Diaporthe helianthi virulent isolate.</title>
        <authorList>
            <person name="Baroncelli R."/>
        </authorList>
    </citation>
    <scope>NUCLEOTIDE SEQUENCE [LARGE SCALE GENOMIC DNA]</scope>
    <source>
        <strain evidence="4">7/96</strain>
    </source>
</reference>
<gene>
    <name evidence="4" type="ORF">DHEL01_v204133</name>
</gene>
<dbReference type="InterPro" id="IPR036770">
    <property type="entry name" value="Ankyrin_rpt-contain_sf"/>
</dbReference>
<dbReference type="AlphaFoldDB" id="A0A2P5I4Q1"/>
<sequence>MLIDHGANVNAKDRAGNTALHCICSVGLNNPRPGNLDKIVRRLLQKGADGNASNRHGIAPFEMAFGDGLMEACDILLRHGHYPREHEVLDRMMIKLIQDGPRNSAALDLLLDLDVDGFLLSNSNYLMKMIDRGGQASILAASRYLERFPRLPHLSPKQKLTALREGLAVRNKELVKQILAMKVSVNVPDKNGHTPLYVAVQRYRLSDHDLIEALLDAGSDMHFKAPSSTISTPLEKAIVEGKQTLVQLMLEREPLRDNPKAPKGVYLHAAAHGAPPSKRMISTLVRSGASVTELDHNNDTPLSAFLRSIAERPHLAACKGKRICGTVWYLWNNKVDINLRNKVGKTITSYLTALRIYDGVNLMQQRVANSLKMGLDIVAAEGEDGKRGLKTLRFRHSLVGLRNFRGGSKPPVRLY</sequence>
<dbReference type="SUPFAM" id="SSF48403">
    <property type="entry name" value="Ankyrin repeat"/>
    <property type="match status" value="2"/>
</dbReference>
<keyword evidence="2 3" id="KW-0040">ANK repeat</keyword>
<dbReference type="STRING" id="158607.A0A2P5I4Q1"/>
<feature type="repeat" description="ANK" evidence="3">
    <location>
        <begin position="15"/>
        <end position="55"/>
    </location>
</feature>
<dbReference type="PANTHER" id="PTHR24126:SF14">
    <property type="entry name" value="ANK_REP_REGION DOMAIN-CONTAINING PROTEIN"/>
    <property type="match status" value="1"/>
</dbReference>
<dbReference type="PROSITE" id="PS50088">
    <property type="entry name" value="ANK_REPEAT"/>
    <property type="match status" value="2"/>
</dbReference>
<keyword evidence="5" id="KW-1185">Reference proteome</keyword>
<evidence type="ECO:0000256" key="1">
    <source>
        <dbReference type="ARBA" id="ARBA00022737"/>
    </source>
</evidence>
<dbReference type="PROSITE" id="PS50297">
    <property type="entry name" value="ANK_REP_REGION"/>
    <property type="match status" value="1"/>
</dbReference>
<organism evidence="4 5">
    <name type="scientific">Diaporthe helianthi</name>
    <dbReference type="NCBI Taxonomy" id="158607"/>
    <lineage>
        <taxon>Eukaryota</taxon>
        <taxon>Fungi</taxon>
        <taxon>Dikarya</taxon>
        <taxon>Ascomycota</taxon>
        <taxon>Pezizomycotina</taxon>
        <taxon>Sordariomycetes</taxon>
        <taxon>Sordariomycetidae</taxon>
        <taxon>Diaporthales</taxon>
        <taxon>Diaporthaceae</taxon>
        <taxon>Diaporthe</taxon>
    </lineage>
</organism>
<dbReference type="Pfam" id="PF00023">
    <property type="entry name" value="Ank"/>
    <property type="match status" value="1"/>
</dbReference>
<comment type="caution">
    <text evidence="4">The sequence shown here is derived from an EMBL/GenBank/DDBJ whole genome shotgun (WGS) entry which is preliminary data.</text>
</comment>
<evidence type="ECO:0000313" key="4">
    <source>
        <dbReference type="EMBL" id="POS77475.1"/>
    </source>
</evidence>
<dbReference type="InParanoid" id="A0A2P5I4Q1"/>
<dbReference type="Gene3D" id="1.25.40.20">
    <property type="entry name" value="Ankyrin repeat-containing domain"/>
    <property type="match status" value="2"/>
</dbReference>
<evidence type="ECO:0000256" key="3">
    <source>
        <dbReference type="PROSITE-ProRule" id="PRU00023"/>
    </source>
</evidence>
<feature type="repeat" description="ANK" evidence="3">
    <location>
        <begin position="191"/>
        <end position="226"/>
    </location>
</feature>
<dbReference type="EMBL" id="MAVT02000266">
    <property type="protein sequence ID" value="POS77475.1"/>
    <property type="molecule type" value="Genomic_DNA"/>
</dbReference>
<dbReference type="Pfam" id="PF12796">
    <property type="entry name" value="Ank_2"/>
    <property type="match status" value="1"/>
</dbReference>
<dbReference type="InterPro" id="IPR002110">
    <property type="entry name" value="Ankyrin_rpt"/>
</dbReference>
<proteinExistence type="predicted"/>
<dbReference type="OrthoDB" id="341259at2759"/>
<keyword evidence="1" id="KW-0677">Repeat</keyword>
<protein>
    <submittedName>
        <fullName evidence="4">Uncharacterized protein</fullName>
    </submittedName>
</protein>
<evidence type="ECO:0000313" key="5">
    <source>
        <dbReference type="Proteomes" id="UP000094444"/>
    </source>
</evidence>
<dbReference type="Proteomes" id="UP000094444">
    <property type="component" value="Unassembled WGS sequence"/>
</dbReference>
<evidence type="ECO:0000256" key="2">
    <source>
        <dbReference type="ARBA" id="ARBA00023043"/>
    </source>
</evidence>
<accession>A0A2P5I4Q1</accession>